<gene>
    <name evidence="1" type="ORF">B4110_3845</name>
</gene>
<proteinExistence type="predicted"/>
<name>A0A150MFL0_9BACL</name>
<organism evidence="1 2">
    <name type="scientific">Parageobacillus toebii</name>
    <dbReference type="NCBI Taxonomy" id="153151"/>
    <lineage>
        <taxon>Bacteria</taxon>
        <taxon>Bacillati</taxon>
        <taxon>Bacillota</taxon>
        <taxon>Bacilli</taxon>
        <taxon>Bacillales</taxon>
        <taxon>Anoxybacillaceae</taxon>
        <taxon>Parageobacillus</taxon>
    </lineage>
</organism>
<evidence type="ECO:0000313" key="1">
    <source>
        <dbReference type="EMBL" id="KYD23072.1"/>
    </source>
</evidence>
<evidence type="ECO:0000313" key="2">
    <source>
        <dbReference type="Proteomes" id="UP000075324"/>
    </source>
</evidence>
<accession>A0A150MFL0</accession>
<sequence>MLALRGGRLFGTRELGAEARQWKKPRSEGGKHEAVFAWLS</sequence>
<reference evidence="1 2" key="1">
    <citation type="submission" date="2016-01" db="EMBL/GenBank/DDBJ databases">
        <title>Draft Genome Sequences of Seven Thermophilic Sporeformers Isolated from Foods.</title>
        <authorList>
            <person name="Berendsen E.M."/>
            <person name="Wells-Bennik M.H."/>
            <person name="Krawcyk A.O."/>
            <person name="De Jong A."/>
            <person name="Holsappel S."/>
            <person name="Eijlander R.T."/>
            <person name="Kuipers O.P."/>
        </authorList>
    </citation>
    <scope>NUCLEOTIDE SEQUENCE [LARGE SCALE GENOMIC DNA]</scope>
    <source>
        <strain evidence="1 2">B4110</strain>
    </source>
</reference>
<dbReference type="PATRIC" id="fig|153151.4.peg.1901"/>
<dbReference type="AlphaFoldDB" id="A0A150MFL0"/>
<protein>
    <submittedName>
        <fullName evidence="1">Uncharacterized protein</fullName>
    </submittedName>
</protein>
<dbReference type="Proteomes" id="UP000075324">
    <property type="component" value="Unassembled WGS sequence"/>
</dbReference>
<comment type="caution">
    <text evidence="1">The sequence shown here is derived from an EMBL/GenBank/DDBJ whole genome shotgun (WGS) entry which is preliminary data.</text>
</comment>
<dbReference type="EMBL" id="LQYW01000170">
    <property type="protein sequence ID" value="KYD23072.1"/>
    <property type="molecule type" value="Genomic_DNA"/>
</dbReference>